<dbReference type="PANTHER" id="PTHR21240:SF28">
    <property type="entry name" value="ISO-OROTATE DECARBOXYLASE (EUROFUNG)"/>
    <property type="match status" value="1"/>
</dbReference>
<dbReference type="InterPro" id="IPR006680">
    <property type="entry name" value="Amidohydro-rel"/>
</dbReference>
<dbReference type="GO" id="GO:0005737">
    <property type="term" value="C:cytoplasm"/>
    <property type="evidence" value="ECO:0007669"/>
    <property type="project" value="TreeGrafter"/>
</dbReference>
<reference evidence="3 4" key="1">
    <citation type="submission" date="2020-03" db="EMBL/GenBank/DDBJ databases">
        <title>Genomic Encyclopedia of Type Strains, Phase IV (KMG-IV): sequencing the most valuable type-strain genomes for metagenomic binning, comparative biology and taxonomic classification.</title>
        <authorList>
            <person name="Goeker M."/>
        </authorList>
    </citation>
    <scope>NUCLEOTIDE SEQUENCE [LARGE SCALE GENOMIC DNA]</scope>
    <source>
        <strain evidence="3 4">DSM 4733</strain>
    </source>
</reference>
<dbReference type="PANTHER" id="PTHR21240">
    <property type="entry name" value="2-AMINO-3-CARBOXYLMUCONATE-6-SEMIALDEHYDE DECARBOXYLASE"/>
    <property type="match status" value="1"/>
</dbReference>
<dbReference type="GO" id="GO:0016831">
    <property type="term" value="F:carboxy-lyase activity"/>
    <property type="evidence" value="ECO:0007669"/>
    <property type="project" value="InterPro"/>
</dbReference>
<dbReference type="AlphaFoldDB" id="A0A7X5ZU51"/>
<dbReference type="Gene3D" id="3.20.20.140">
    <property type="entry name" value="Metal-dependent hydrolases"/>
    <property type="match status" value="1"/>
</dbReference>
<comment type="caution">
    <text evidence="3">The sequence shown here is derived from an EMBL/GenBank/DDBJ whole genome shotgun (WGS) entry which is preliminary data.</text>
</comment>
<dbReference type="SUPFAM" id="SSF51556">
    <property type="entry name" value="Metallo-dependent hydrolases"/>
    <property type="match status" value="1"/>
</dbReference>
<dbReference type="GO" id="GO:0016787">
    <property type="term" value="F:hydrolase activity"/>
    <property type="evidence" value="ECO:0007669"/>
    <property type="project" value="InterPro"/>
</dbReference>
<dbReference type="InterPro" id="IPR006311">
    <property type="entry name" value="TAT_signal"/>
</dbReference>
<gene>
    <name evidence="3" type="ORF">FHR20_000260</name>
</gene>
<accession>A0A7X5ZU51</accession>
<evidence type="ECO:0000259" key="2">
    <source>
        <dbReference type="Pfam" id="PF04909"/>
    </source>
</evidence>
<protein>
    <recommendedName>
        <fullName evidence="2">Amidohydrolase-related domain-containing protein</fullName>
    </recommendedName>
</protein>
<organism evidence="3 4">
    <name type="scientific">Sphingomonas leidyi</name>
    <dbReference type="NCBI Taxonomy" id="68569"/>
    <lineage>
        <taxon>Bacteria</taxon>
        <taxon>Pseudomonadati</taxon>
        <taxon>Pseudomonadota</taxon>
        <taxon>Alphaproteobacteria</taxon>
        <taxon>Sphingomonadales</taxon>
        <taxon>Sphingomonadaceae</taxon>
        <taxon>Sphingomonas</taxon>
    </lineage>
</organism>
<dbReference type="GO" id="GO:0019748">
    <property type="term" value="P:secondary metabolic process"/>
    <property type="evidence" value="ECO:0007669"/>
    <property type="project" value="TreeGrafter"/>
</dbReference>
<dbReference type="InterPro" id="IPR032465">
    <property type="entry name" value="ACMSD"/>
</dbReference>
<evidence type="ECO:0000256" key="1">
    <source>
        <dbReference type="ARBA" id="ARBA00023239"/>
    </source>
</evidence>
<dbReference type="PROSITE" id="PS51318">
    <property type="entry name" value="TAT"/>
    <property type="match status" value="1"/>
</dbReference>
<evidence type="ECO:0000313" key="4">
    <source>
        <dbReference type="Proteomes" id="UP000564677"/>
    </source>
</evidence>
<dbReference type="Pfam" id="PF04909">
    <property type="entry name" value="Amidohydro_2"/>
    <property type="match status" value="1"/>
</dbReference>
<dbReference type="Proteomes" id="UP000564677">
    <property type="component" value="Unassembled WGS sequence"/>
</dbReference>
<name>A0A7X5ZU51_9SPHN</name>
<evidence type="ECO:0000313" key="3">
    <source>
        <dbReference type="EMBL" id="NIJ63329.1"/>
    </source>
</evidence>
<dbReference type="EMBL" id="JAASQV010000001">
    <property type="protein sequence ID" value="NIJ63329.1"/>
    <property type="molecule type" value="Genomic_DNA"/>
</dbReference>
<dbReference type="RefSeq" id="WP_167297892.1">
    <property type="nucleotide sequence ID" value="NZ_JAASQV010000001.1"/>
</dbReference>
<feature type="domain" description="Amidohydrolase-related" evidence="2">
    <location>
        <begin position="35"/>
        <end position="314"/>
    </location>
</feature>
<keyword evidence="4" id="KW-1185">Reference proteome</keyword>
<sequence length="314" mass="33943">MDIGRRGFLKLGGAGAAYALLPGAAAAPATGRPIIDVHMHAYPATMQLPAPVTNPISGFKSPIRTGADHLAACIAEMKKHNVVKGVVSGGDGDRLQAAIDWHNRDPDRFVAGAGIRGSDDTPLPPIDVLRKAFADGRLKVLGEVTSQYAGLSLSDPKFDPYLALAEAFDVPVALHTGTMPAGTSFDPCCTSARARFGNPELVEEALNRHPKLRLNIMHGGWPYLDDTIAMLMLYPNVNIDTGAIDWLLPRPAFHAYLRTFVDSGFSKRIMFGSDHMYWPDAIGLAIEGIESAAFLTEAQKQDILHDNAVRFYKL</sequence>
<dbReference type="InterPro" id="IPR032466">
    <property type="entry name" value="Metal_Hydrolase"/>
</dbReference>
<proteinExistence type="predicted"/>
<keyword evidence="1" id="KW-0456">Lyase</keyword>